<name>A0A9W7WZL9_TRIRA</name>
<keyword evidence="2" id="KW-1185">Reference proteome</keyword>
<dbReference type="PANTHER" id="PTHR14241">
    <property type="entry name" value="INTERFERON-INDUCED PROTEIN 44"/>
    <property type="match status" value="1"/>
</dbReference>
<evidence type="ECO:0000313" key="1">
    <source>
        <dbReference type="EMBL" id="KAI7811115.1"/>
    </source>
</evidence>
<evidence type="ECO:0000313" key="2">
    <source>
        <dbReference type="Proteomes" id="UP001059041"/>
    </source>
</evidence>
<organism evidence="1 2">
    <name type="scientific">Triplophysa rosa</name>
    <name type="common">Cave loach</name>
    <dbReference type="NCBI Taxonomy" id="992332"/>
    <lineage>
        <taxon>Eukaryota</taxon>
        <taxon>Metazoa</taxon>
        <taxon>Chordata</taxon>
        <taxon>Craniata</taxon>
        <taxon>Vertebrata</taxon>
        <taxon>Euteleostomi</taxon>
        <taxon>Actinopterygii</taxon>
        <taxon>Neopterygii</taxon>
        <taxon>Teleostei</taxon>
        <taxon>Ostariophysi</taxon>
        <taxon>Cypriniformes</taxon>
        <taxon>Nemacheilidae</taxon>
        <taxon>Triplophysa</taxon>
    </lineage>
</organism>
<protein>
    <recommendedName>
        <fullName evidence="3">Interferon-induced protein 44-like</fullName>
    </recommendedName>
</protein>
<evidence type="ECO:0008006" key="3">
    <source>
        <dbReference type="Google" id="ProtNLM"/>
    </source>
</evidence>
<dbReference type="Gene3D" id="3.40.50.300">
    <property type="entry name" value="P-loop containing nucleotide triphosphate hydrolases"/>
    <property type="match status" value="1"/>
</dbReference>
<dbReference type="InterPro" id="IPR027417">
    <property type="entry name" value="P-loop_NTPase"/>
</dbReference>
<dbReference type="Proteomes" id="UP001059041">
    <property type="component" value="Linkage Group LG4"/>
</dbReference>
<dbReference type="GO" id="GO:0006955">
    <property type="term" value="P:immune response"/>
    <property type="evidence" value="ECO:0007669"/>
    <property type="project" value="TreeGrafter"/>
</dbReference>
<comment type="caution">
    <text evidence="1">The sequence shown here is derived from an EMBL/GenBank/DDBJ whole genome shotgun (WGS) entry which is preliminary data.</text>
</comment>
<gene>
    <name evidence="1" type="ORF">IRJ41_010586</name>
</gene>
<dbReference type="SUPFAM" id="SSF52540">
    <property type="entry name" value="P-loop containing nucleoside triphosphate hydrolases"/>
    <property type="match status" value="1"/>
</dbReference>
<dbReference type="EMBL" id="JAFHDT010000004">
    <property type="protein sequence ID" value="KAI7811115.1"/>
    <property type="molecule type" value="Genomic_DNA"/>
</dbReference>
<dbReference type="PANTHER" id="PTHR14241:SF1">
    <property type="entry name" value="INTERFERON-INDUCED PROTEIN 44-RELATED"/>
    <property type="match status" value="1"/>
</dbReference>
<accession>A0A9W7WZL9</accession>
<reference evidence="1" key="1">
    <citation type="submission" date="2021-02" db="EMBL/GenBank/DDBJ databases">
        <title>Comparative genomics reveals that relaxation of natural selection precedes convergent phenotypic evolution of cavefish.</title>
        <authorList>
            <person name="Peng Z."/>
        </authorList>
    </citation>
    <scope>NUCLEOTIDE SEQUENCE</scope>
    <source>
        <tissue evidence="1">Muscle</tissue>
    </source>
</reference>
<proteinExistence type="predicted"/>
<sequence length="203" mass="22834">MGGSLVHTTLGQQIETIYTFVTPWRNTPWNEKERLEKDLREFQLSHPNIEYVRILVVGEIGAGKSSFINSINSAFQKRITTEALANATSSTSFTRTYRTYTIKSGESILPFVFNDVMGLESEESRGAHPEDIVKALQGFLKEGHKFNPASCVSVDDEGYKSNPTPQERTYCLVYVMAADKVSLMSSEVIKKMEYVRKKASEMG</sequence>
<dbReference type="AlphaFoldDB" id="A0A9W7WZL9"/>